<dbReference type="EMBL" id="CP048852">
    <property type="protein sequence ID" value="QIW81783.1"/>
    <property type="molecule type" value="Genomic_DNA"/>
</dbReference>
<proteinExistence type="predicted"/>
<evidence type="ECO:0000313" key="2">
    <source>
        <dbReference type="Proteomes" id="UP000501914"/>
    </source>
</evidence>
<dbReference type="RefSeq" id="WP_167873572.1">
    <property type="nucleotide sequence ID" value="NZ_CP048852.1"/>
</dbReference>
<evidence type="ECO:0000313" key="1">
    <source>
        <dbReference type="EMBL" id="QIW81783.1"/>
    </source>
</evidence>
<sequence>MNKRWIFFIVLLIIVAFSCVRIYTVNAQNDKYTPKNINISANQTIDTGKGIKFHLLKPLKPVKSFDKETNSIKYIYILPFNAENTSNHKITLEDLSPDGKNFLFFGQYQYNKQLMPYNYDLPDKYQFNTEIPSGKTVQGYVGLSLYPDEKINYKNFNPESSKVSAYYTIIDEKSNKRISYKMTLNN</sequence>
<dbReference type="KEGG" id="bteq:G4P54_19325"/>
<dbReference type="PROSITE" id="PS51257">
    <property type="entry name" value="PROKAR_LIPOPROTEIN"/>
    <property type="match status" value="1"/>
</dbReference>
<name>A0A6H0WR42_9BACI</name>
<protein>
    <recommendedName>
        <fullName evidence="3">Lipoprotein</fullName>
    </recommendedName>
</protein>
<organism evidence="1 2">
    <name type="scientific">Bacillus tequilensis</name>
    <dbReference type="NCBI Taxonomy" id="227866"/>
    <lineage>
        <taxon>Bacteria</taxon>
        <taxon>Bacillati</taxon>
        <taxon>Bacillota</taxon>
        <taxon>Bacilli</taxon>
        <taxon>Bacillales</taxon>
        <taxon>Bacillaceae</taxon>
        <taxon>Bacillus</taxon>
    </lineage>
</organism>
<keyword evidence="2" id="KW-1185">Reference proteome</keyword>
<evidence type="ECO:0008006" key="3">
    <source>
        <dbReference type="Google" id="ProtNLM"/>
    </source>
</evidence>
<reference evidence="1 2" key="1">
    <citation type="submission" date="2020-02" db="EMBL/GenBank/DDBJ databases">
        <title>Genome sequencing, annotation and comparative genomic analysis of Bacillus tequilensis EA-CB0015, an effective biological control agent against Pseudocercospora fijiensis in banana plants.</title>
        <authorList>
            <person name="Cuellar-Gaviria T.Z."/>
            <person name="Ju K.-S."/>
            <person name="Villegas-Escobar V."/>
        </authorList>
    </citation>
    <scope>NUCLEOTIDE SEQUENCE [LARGE SCALE GENOMIC DNA]</scope>
    <source>
        <strain evidence="1 2">EA-CB0015</strain>
    </source>
</reference>
<dbReference type="AlphaFoldDB" id="A0A6H0WR42"/>
<gene>
    <name evidence="1" type="ORF">G4P54_19325</name>
</gene>
<accession>A0A6H0WR42</accession>
<dbReference type="Proteomes" id="UP000501914">
    <property type="component" value="Chromosome"/>
</dbReference>